<organism evidence="2 3">
    <name type="scientific">Streptomyces albiaxialis</name>
    <dbReference type="NCBI Taxonomy" id="329523"/>
    <lineage>
        <taxon>Bacteria</taxon>
        <taxon>Bacillati</taxon>
        <taxon>Actinomycetota</taxon>
        <taxon>Actinomycetes</taxon>
        <taxon>Kitasatosporales</taxon>
        <taxon>Streptomycetaceae</taxon>
        <taxon>Streptomyces</taxon>
    </lineage>
</organism>
<dbReference type="EMBL" id="BAAAPE010000028">
    <property type="protein sequence ID" value="GAA2101696.1"/>
    <property type="molecule type" value="Genomic_DNA"/>
</dbReference>
<feature type="region of interest" description="Disordered" evidence="1">
    <location>
        <begin position="74"/>
        <end position="94"/>
    </location>
</feature>
<evidence type="ECO:0000256" key="1">
    <source>
        <dbReference type="SAM" id="MobiDB-lite"/>
    </source>
</evidence>
<feature type="compositionally biased region" description="Basic and acidic residues" evidence="1">
    <location>
        <begin position="81"/>
        <end position="94"/>
    </location>
</feature>
<proteinExistence type="predicted"/>
<comment type="caution">
    <text evidence="2">The sequence shown here is derived from an EMBL/GenBank/DDBJ whole genome shotgun (WGS) entry which is preliminary data.</text>
</comment>
<reference evidence="2 3" key="1">
    <citation type="journal article" date="2019" name="Int. J. Syst. Evol. Microbiol.">
        <title>The Global Catalogue of Microorganisms (GCM) 10K type strain sequencing project: providing services to taxonomists for standard genome sequencing and annotation.</title>
        <authorList>
            <consortium name="The Broad Institute Genomics Platform"/>
            <consortium name="The Broad Institute Genome Sequencing Center for Infectious Disease"/>
            <person name="Wu L."/>
            <person name="Ma J."/>
        </authorList>
    </citation>
    <scope>NUCLEOTIDE SEQUENCE [LARGE SCALE GENOMIC DNA]</scope>
    <source>
        <strain evidence="2 3">JCM 15478</strain>
    </source>
</reference>
<dbReference type="Proteomes" id="UP001500016">
    <property type="component" value="Unassembled WGS sequence"/>
</dbReference>
<keyword evidence="3" id="KW-1185">Reference proteome</keyword>
<evidence type="ECO:0000313" key="3">
    <source>
        <dbReference type="Proteomes" id="UP001500016"/>
    </source>
</evidence>
<sequence length="94" mass="10287">MSGWGRRPDNGGWEVQVTALTSSFGAGCGRALAVERRAAGLAERARQRAESIAPPIVGDRERISISRIRMKASTTVRSRHTRVEAPDPRTADMR</sequence>
<name>A0ABN2X1R9_9ACTN</name>
<dbReference type="PROSITE" id="PS51257">
    <property type="entry name" value="PROKAR_LIPOPROTEIN"/>
    <property type="match status" value="1"/>
</dbReference>
<gene>
    <name evidence="2" type="ORF">GCM10009801_75160</name>
</gene>
<evidence type="ECO:0000313" key="2">
    <source>
        <dbReference type="EMBL" id="GAA2101696.1"/>
    </source>
</evidence>
<protein>
    <submittedName>
        <fullName evidence="2">Uncharacterized protein</fullName>
    </submittedName>
</protein>
<accession>A0ABN2X1R9</accession>